<name>A0AAN0M782_9RHOB</name>
<organism evidence="1 2">
    <name type="scientific">Yoonia rhodophyticola</name>
    <dbReference type="NCBI Taxonomy" id="3137370"/>
    <lineage>
        <taxon>Bacteria</taxon>
        <taxon>Pseudomonadati</taxon>
        <taxon>Pseudomonadota</taxon>
        <taxon>Alphaproteobacteria</taxon>
        <taxon>Rhodobacterales</taxon>
        <taxon>Paracoccaceae</taxon>
        <taxon>Yoonia</taxon>
    </lineage>
</organism>
<accession>A0AAN0M782</accession>
<keyword evidence="2" id="KW-1185">Reference proteome</keyword>
<evidence type="ECO:0000313" key="1">
    <source>
        <dbReference type="EMBL" id="WZU66054.1"/>
    </source>
</evidence>
<sequence length="112" mass="12198">MAVTFDWDGFVQGVEDGVKTLAKNSVGDAVDHARSDAKDFVELNKKSIKRWGEALKAGTISKDDFEFLVGGQKSLAKMHALKALGLSQARLERFRKGLMSLVVRSAFNAVGI</sequence>
<dbReference type="AlphaFoldDB" id="A0AAN0M782"/>
<dbReference type="EMBL" id="CP151767">
    <property type="protein sequence ID" value="WZU66054.1"/>
    <property type="molecule type" value="Genomic_DNA"/>
</dbReference>
<evidence type="ECO:0000313" key="2">
    <source>
        <dbReference type="Proteomes" id="UP001470809"/>
    </source>
</evidence>
<dbReference type="RefSeq" id="WP_342075383.1">
    <property type="nucleotide sequence ID" value="NZ_CP151767.2"/>
</dbReference>
<reference evidence="1" key="1">
    <citation type="submission" date="2024-08" db="EMBL/GenBank/DDBJ databases">
        <title>Phylogenomic analyses of a clade within the roseobacter group suggest taxonomic reassignments of species of the genera Aestuariivita, Citreicella, Loktanella, Nautella, Pelagibaca, Ruegeria, Thalassobius, Thiobacimonas and Tropicibacter, and the proposal o.</title>
        <authorList>
            <person name="Jeon C.O."/>
        </authorList>
    </citation>
    <scope>NUCLEOTIDE SEQUENCE</scope>
    <source>
        <strain evidence="1">SS1-5</strain>
    </source>
</reference>
<protein>
    <submittedName>
        <fullName evidence="1">Uncharacterized protein</fullName>
    </submittedName>
</protein>
<gene>
    <name evidence="1" type="ORF">AABB31_13290</name>
</gene>
<dbReference type="KEGG" id="yrh:AABB31_13290"/>
<proteinExistence type="predicted"/>
<dbReference type="Proteomes" id="UP001470809">
    <property type="component" value="Chromosome"/>
</dbReference>